<dbReference type="InterPro" id="IPR013010">
    <property type="entry name" value="Znf_SIAH"/>
</dbReference>
<reference evidence="8" key="2">
    <citation type="journal article" date="2015" name="Data Brief">
        <title>Shoot transcriptome of the giant reed, Arundo donax.</title>
        <authorList>
            <person name="Barrero R.A."/>
            <person name="Guerrero F.D."/>
            <person name="Moolhuijzen P."/>
            <person name="Goolsby J.A."/>
            <person name="Tidwell J."/>
            <person name="Bellgard S.E."/>
            <person name="Bellgard M.I."/>
        </authorList>
    </citation>
    <scope>NUCLEOTIDE SEQUENCE</scope>
    <source>
        <tissue evidence="8">Shoot tissue taken approximately 20 cm above the soil surface</tissue>
    </source>
</reference>
<dbReference type="Gene3D" id="3.30.40.10">
    <property type="entry name" value="Zinc/RING finger domain, C3HC4 (zinc finger)"/>
    <property type="match status" value="1"/>
</dbReference>
<reference evidence="8" key="1">
    <citation type="submission" date="2014-09" db="EMBL/GenBank/DDBJ databases">
        <authorList>
            <person name="Magalhaes I.L.F."/>
            <person name="Oliveira U."/>
            <person name="Santos F.R."/>
            <person name="Vidigal T.H.D.A."/>
            <person name="Brescovit A.D."/>
            <person name="Santos A.J."/>
        </authorList>
    </citation>
    <scope>NUCLEOTIDE SEQUENCE</scope>
    <source>
        <tissue evidence="8">Shoot tissue taken approximately 20 cm above the soil surface</tissue>
    </source>
</reference>
<evidence type="ECO:0000256" key="2">
    <source>
        <dbReference type="ARBA" id="ARBA00022771"/>
    </source>
</evidence>
<accession>A0A0A9BKE4</accession>
<dbReference type="InterPro" id="IPR044286">
    <property type="entry name" value="SINL_plant"/>
</dbReference>
<dbReference type="GO" id="GO:0008270">
    <property type="term" value="F:zinc ion binding"/>
    <property type="evidence" value="ECO:0007669"/>
    <property type="project" value="UniProtKB-KW"/>
</dbReference>
<dbReference type="Pfam" id="PF21361">
    <property type="entry name" value="Sina_ZnF"/>
    <property type="match status" value="1"/>
</dbReference>
<evidence type="ECO:0000256" key="3">
    <source>
        <dbReference type="ARBA" id="ARBA00022833"/>
    </source>
</evidence>
<feature type="compositionally biased region" description="Low complexity" evidence="6">
    <location>
        <begin position="130"/>
        <end position="141"/>
    </location>
</feature>
<proteinExistence type="predicted"/>
<sequence length="169" mass="18376">MWPCYWLQCEAGHVVCGTCRNSHGQVCGGAATYAACIEVDAFVRDAKHPCVYDEFGCKSFVVYYEAGDHHRACQWAPCSCPDPSCAFFGSPARLLNHLTTNHSPHHRSDLLEAVQARGGADAGLARPRRQGGPVRVPRVRVSAQHSHRSVSSVCVRANGDAAAWAPQFK</sequence>
<keyword evidence="3" id="KW-0862">Zinc</keyword>
<evidence type="ECO:0000259" key="7">
    <source>
        <dbReference type="PROSITE" id="PS51081"/>
    </source>
</evidence>
<dbReference type="AlphaFoldDB" id="A0A0A9BKE4"/>
<organism evidence="8">
    <name type="scientific">Arundo donax</name>
    <name type="common">Giant reed</name>
    <name type="synonym">Donax arundinaceus</name>
    <dbReference type="NCBI Taxonomy" id="35708"/>
    <lineage>
        <taxon>Eukaryota</taxon>
        <taxon>Viridiplantae</taxon>
        <taxon>Streptophyta</taxon>
        <taxon>Embryophyta</taxon>
        <taxon>Tracheophyta</taxon>
        <taxon>Spermatophyta</taxon>
        <taxon>Magnoliopsida</taxon>
        <taxon>Liliopsida</taxon>
        <taxon>Poales</taxon>
        <taxon>Poaceae</taxon>
        <taxon>PACMAD clade</taxon>
        <taxon>Arundinoideae</taxon>
        <taxon>Arundineae</taxon>
        <taxon>Arundo</taxon>
    </lineage>
</organism>
<dbReference type="InterPro" id="IPR013083">
    <property type="entry name" value="Znf_RING/FYVE/PHD"/>
</dbReference>
<feature type="domain" description="SIAH-type" evidence="7">
    <location>
        <begin position="45"/>
        <end position="103"/>
    </location>
</feature>
<keyword evidence="2 5" id="KW-0863">Zinc-finger</keyword>
<keyword evidence="1" id="KW-0479">Metal-binding</keyword>
<dbReference type="EMBL" id="GBRH01236220">
    <property type="protein sequence ID" value="JAD61675.1"/>
    <property type="molecule type" value="Transcribed_RNA"/>
</dbReference>
<name>A0A0A9BKE4_ARUDO</name>
<evidence type="ECO:0000313" key="8">
    <source>
        <dbReference type="EMBL" id="JAD61675.1"/>
    </source>
</evidence>
<evidence type="ECO:0000256" key="1">
    <source>
        <dbReference type="ARBA" id="ARBA00022723"/>
    </source>
</evidence>
<evidence type="ECO:0000256" key="6">
    <source>
        <dbReference type="SAM" id="MobiDB-lite"/>
    </source>
</evidence>
<dbReference type="GO" id="GO:0016567">
    <property type="term" value="P:protein ubiquitination"/>
    <property type="evidence" value="ECO:0007669"/>
    <property type="project" value="UniProtKB-UniPathway"/>
</dbReference>
<feature type="region of interest" description="Disordered" evidence="6">
    <location>
        <begin position="121"/>
        <end position="142"/>
    </location>
</feature>
<dbReference type="PROSITE" id="PS51081">
    <property type="entry name" value="ZF_SIAH"/>
    <property type="match status" value="1"/>
</dbReference>
<dbReference type="UniPathway" id="UPA00143"/>
<comment type="function">
    <text evidence="4">E3 ubiquitin-protein ligase that mediates ubiquitination and subsequent proteasomal degradation of target proteins. E3 ubiquitin ligases accept ubiquitin from an E2 ubiquitin-conjugating enzyme in the form of a thioester and then directly transfers the ubiquitin to targeted substrates. It probably triggers the ubiquitin-mediated degradation of different substrates.</text>
</comment>
<protein>
    <recommendedName>
        <fullName evidence="7">SIAH-type domain-containing protein</fullName>
    </recommendedName>
</protein>
<evidence type="ECO:0000256" key="5">
    <source>
        <dbReference type="PROSITE-ProRule" id="PRU00455"/>
    </source>
</evidence>
<evidence type="ECO:0000256" key="4">
    <source>
        <dbReference type="ARBA" id="ARBA00024004"/>
    </source>
</evidence>
<dbReference type="PANTHER" id="PTHR46632:SF9">
    <property type="entry name" value="RING-TYPE E3 UBIQUITIN TRANSFERASE"/>
    <property type="match status" value="1"/>
</dbReference>
<dbReference type="PANTHER" id="PTHR46632">
    <property type="entry name" value="E3 UBIQUITIN-PROTEIN LIGASE SINA-LIKE 4"/>
    <property type="match status" value="1"/>
</dbReference>
<dbReference type="SUPFAM" id="SSF49599">
    <property type="entry name" value="TRAF domain-like"/>
    <property type="match status" value="1"/>
</dbReference>